<evidence type="ECO:0000259" key="2">
    <source>
        <dbReference type="PROSITE" id="PS50041"/>
    </source>
</evidence>
<accession>A0AAV4DR31</accession>
<sequence length="193" mass="21983">MAKESAFAPGTTVLSYTAASNMFGIFPLLTGIEAQNRCRNGWKFFRNSCYGFGHERMTWPEAEQMCVLYEGSLAEIQTKEENDFLKSMLRNNTILNRIYGAWIGGTDIFTEGTWEWAGTKELINEFQDWGPNEPNSVGGDGSKKSTRQRVAEMRRQKRNHKKQMEAAVVQIYKHCGQIPRRDKAKSARKEADG</sequence>
<dbReference type="SUPFAM" id="SSF56436">
    <property type="entry name" value="C-type lectin-like"/>
    <property type="match status" value="1"/>
</dbReference>
<feature type="region of interest" description="Disordered" evidence="1">
    <location>
        <begin position="129"/>
        <end position="163"/>
    </location>
</feature>
<dbReference type="PROSITE" id="PS50041">
    <property type="entry name" value="C_TYPE_LECTIN_2"/>
    <property type="match status" value="1"/>
</dbReference>
<evidence type="ECO:0000313" key="4">
    <source>
        <dbReference type="Proteomes" id="UP000735302"/>
    </source>
</evidence>
<reference evidence="3 4" key="1">
    <citation type="journal article" date="2021" name="Elife">
        <title>Chloroplast acquisition without the gene transfer in kleptoplastic sea slugs, Plakobranchus ocellatus.</title>
        <authorList>
            <person name="Maeda T."/>
            <person name="Takahashi S."/>
            <person name="Yoshida T."/>
            <person name="Shimamura S."/>
            <person name="Takaki Y."/>
            <person name="Nagai Y."/>
            <person name="Toyoda A."/>
            <person name="Suzuki Y."/>
            <person name="Arimoto A."/>
            <person name="Ishii H."/>
            <person name="Satoh N."/>
            <person name="Nishiyama T."/>
            <person name="Hasebe M."/>
            <person name="Maruyama T."/>
            <person name="Minagawa J."/>
            <person name="Obokata J."/>
            <person name="Shigenobu S."/>
        </authorList>
    </citation>
    <scope>NUCLEOTIDE SEQUENCE [LARGE SCALE GENOMIC DNA]</scope>
</reference>
<dbReference type="PANTHER" id="PTHR22803">
    <property type="entry name" value="MANNOSE, PHOSPHOLIPASE, LECTIN RECEPTOR RELATED"/>
    <property type="match status" value="1"/>
</dbReference>
<dbReference type="SMART" id="SM00034">
    <property type="entry name" value="CLECT"/>
    <property type="match status" value="1"/>
</dbReference>
<protein>
    <submittedName>
        <fullName evidence="3">Lectin c-type domain containing protein</fullName>
    </submittedName>
</protein>
<dbReference type="InterPro" id="IPR001304">
    <property type="entry name" value="C-type_lectin-like"/>
</dbReference>
<dbReference type="InterPro" id="IPR016187">
    <property type="entry name" value="CTDL_fold"/>
</dbReference>
<evidence type="ECO:0000313" key="3">
    <source>
        <dbReference type="EMBL" id="GFO46400.1"/>
    </source>
</evidence>
<dbReference type="EMBL" id="BLXT01008183">
    <property type="protein sequence ID" value="GFO46400.1"/>
    <property type="molecule type" value="Genomic_DNA"/>
</dbReference>
<name>A0AAV4DR31_9GAST</name>
<keyword evidence="4" id="KW-1185">Reference proteome</keyword>
<dbReference type="Proteomes" id="UP000735302">
    <property type="component" value="Unassembled WGS sequence"/>
</dbReference>
<evidence type="ECO:0000256" key="1">
    <source>
        <dbReference type="SAM" id="MobiDB-lite"/>
    </source>
</evidence>
<feature type="domain" description="C-type lectin" evidence="2">
    <location>
        <begin position="45"/>
        <end position="138"/>
    </location>
</feature>
<gene>
    <name evidence="3" type="ORF">PoB_007290500</name>
</gene>
<dbReference type="Gene3D" id="3.10.100.10">
    <property type="entry name" value="Mannose-Binding Protein A, subunit A"/>
    <property type="match status" value="1"/>
</dbReference>
<dbReference type="InterPro" id="IPR050111">
    <property type="entry name" value="C-type_lectin/snaclec_domain"/>
</dbReference>
<organism evidence="3 4">
    <name type="scientific">Plakobranchus ocellatus</name>
    <dbReference type="NCBI Taxonomy" id="259542"/>
    <lineage>
        <taxon>Eukaryota</taxon>
        <taxon>Metazoa</taxon>
        <taxon>Spiralia</taxon>
        <taxon>Lophotrochozoa</taxon>
        <taxon>Mollusca</taxon>
        <taxon>Gastropoda</taxon>
        <taxon>Heterobranchia</taxon>
        <taxon>Euthyneura</taxon>
        <taxon>Panpulmonata</taxon>
        <taxon>Sacoglossa</taxon>
        <taxon>Placobranchoidea</taxon>
        <taxon>Plakobranchidae</taxon>
        <taxon>Plakobranchus</taxon>
    </lineage>
</organism>
<dbReference type="Pfam" id="PF00059">
    <property type="entry name" value="Lectin_C"/>
    <property type="match status" value="1"/>
</dbReference>
<proteinExistence type="predicted"/>
<dbReference type="AlphaFoldDB" id="A0AAV4DR31"/>
<dbReference type="InterPro" id="IPR016186">
    <property type="entry name" value="C-type_lectin-like/link_sf"/>
</dbReference>
<comment type="caution">
    <text evidence="3">The sequence shown here is derived from an EMBL/GenBank/DDBJ whole genome shotgun (WGS) entry which is preliminary data.</text>
</comment>